<dbReference type="OrthoDB" id="7871037at2759"/>
<dbReference type="HOGENOM" id="CLU_1847221_0_0_1"/>
<sequence>MVHRRAGQRDASVTADIGATNAKYGGSIWFSKWLGGRNPPFMLSWQKYFREMVKGNSEDHVQGNTEDPAHVNSEDPVPLEPDTTPSPGAIKDLEKEKTGRENLFLKLEKTKAPLSIESAKPQGEVEWRWAHDHGHAHVI</sequence>
<accession>B4H444</accession>
<dbReference type="Proteomes" id="UP000008744">
    <property type="component" value="Unassembled WGS sequence"/>
</dbReference>
<evidence type="ECO:0000313" key="2">
    <source>
        <dbReference type="EMBL" id="EDW31159.1"/>
    </source>
</evidence>
<reference evidence="2 3" key="1">
    <citation type="journal article" date="2007" name="Nature">
        <title>Evolution of genes and genomes on the Drosophila phylogeny.</title>
        <authorList>
            <consortium name="Drosophila 12 Genomes Consortium"/>
            <person name="Clark A.G."/>
            <person name="Eisen M.B."/>
            <person name="Smith D.R."/>
            <person name="Bergman C.M."/>
            <person name="Oliver B."/>
            <person name="Markow T.A."/>
            <person name="Kaufman T.C."/>
            <person name="Kellis M."/>
            <person name="Gelbart W."/>
            <person name="Iyer V.N."/>
            <person name="Pollard D.A."/>
            <person name="Sackton T.B."/>
            <person name="Larracuente A.M."/>
            <person name="Singh N.D."/>
            <person name="Abad J.P."/>
            <person name="Abt D.N."/>
            <person name="Adryan B."/>
            <person name="Aguade M."/>
            <person name="Akashi H."/>
            <person name="Anderson W.W."/>
            <person name="Aquadro C.F."/>
            <person name="Ardell D.H."/>
            <person name="Arguello R."/>
            <person name="Artieri C.G."/>
            <person name="Barbash D.A."/>
            <person name="Barker D."/>
            <person name="Barsanti P."/>
            <person name="Batterham P."/>
            <person name="Batzoglou S."/>
            <person name="Begun D."/>
            <person name="Bhutkar A."/>
            <person name="Blanco E."/>
            <person name="Bosak S.A."/>
            <person name="Bradley R.K."/>
            <person name="Brand A.D."/>
            <person name="Brent M.R."/>
            <person name="Brooks A.N."/>
            <person name="Brown R.H."/>
            <person name="Butlin R.K."/>
            <person name="Caggese C."/>
            <person name="Calvi B.R."/>
            <person name="Bernardo de Carvalho A."/>
            <person name="Caspi A."/>
            <person name="Castrezana S."/>
            <person name="Celniker S.E."/>
            <person name="Chang J.L."/>
            <person name="Chapple C."/>
            <person name="Chatterji S."/>
            <person name="Chinwalla A."/>
            <person name="Civetta A."/>
            <person name="Clifton S.W."/>
            <person name="Comeron J.M."/>
            <person name="Costello J.C."/>
            <person name="Coyne J.A."/>
            <person name="Daub J."/>
            <person name="David R.G."/>
            <person name="Delcher A.L."/>
            <person name="Delehaunty K."/>
            <person name="Do C.B."/>
            <person name="Ebling H."/>
            <person name="Edwards K."/>
            <person name="Eickbush T."/>
            <person name="Evans J.D."/>
            <person name="Filipski A."/>
            <person name="Findeiss S."/>
            <person name="Freyhult E."/>
            <person name="Fulton L."/>
            <person name="Fulton R."/>
            <person name="Garcia A.C."/>
            <person name="Gardiner A."/>
            <person name="Garfield D.A."/>
            <person name="Garvin B.E."/>
            <person name="Gibson G."/>
            <person name="Gilbert D."/>
            <person name="Gnerre S."/>
            <person name="Godfrey J."/>
            <person name="Good R."/>
            <person name="Gotea V."/>
            <person name="Gravely B."/>
            <person name="Greenberg A.J."/>
            <person name="Griffiths-Jones S."/>
            <person name="Gross S."/>
            <person name="Guigo R."/>
            <person name="Gustafson E.A."/>
            <person name="Haerty W."/>
            <person name="Hahn M.W."/>
            <person name="Halligan D.L."/>
            <person name="Halpern A.L."/>
            <person name="Halter G.M."/>
            <person name="Han M.V."/>
            <person name="Heger A."/>
            <person name="Hillier L."/>
            <person name="Hinrichs A.S."/>
            <person name="Holmes I."/>
            <person name="Hoskins R.A."/>
            <person name="Hubisz M.J."/>
            <person name="Hultmark D."/>
            <person name="Huntley M.A."/>
            <person name="Jaffe D.B."/>
            <person name="Jagadeeshan S."/>
            <person name="Jeck W.R."/>
            <person name="Johnson J."/>
            <person name="Jones C.D."/>
            <person name="Jordan W.C."/>
            <person name="Karpen G.H."/>
            <person name="Kataoka E."/>
            <person name="Keightley P.D."/>
            <person name="Kheradpour P."/>
            <person name="Kirkness E.F."/>
            <person name="Koerich L.B."/>
            <person name="Kristiansen K."/>
            <person name="Kudrna D."/>
            <person name="Kulathinal R.J."/>
            <person name="Kumar S."/>
            <person name="Kwok R."/>
            <person name="Lander E."/>
            <person name="Langley C.H."/>
            <person name="Lapoint R."/>
            <person name="Lazzaro B.P."/>
            <person name="Lee S.J."/>
            <person name="Levesque L."/>
            <person name="Li R."/>
            <person name="Lin C.F."/>
            <person name="Lin M.F."/>
            <person name="Lindblad-Toh K."/>
            <person name="Llopart A."/>
            <person name="Long M."/>
            <person name="Low L."/>
            <person name="Lozovsky E."/>
            <person name="Lu J."/>
            <person name="Luo M."/>
            <person name="Machado C.A."/>
            <person name="Makalowski W."/>
            <person name="Marzo M."/>
            <person name="Matsuda M."/>
            <person name="Matzkin L."/>
            <person name="McAllister B."/>
            <person name="McBride C.S."/>
            <person name="McKernan B."/>
            <person name="McKernan K."/>
            <person name="Mendez-Lago M."/>
            <person name="Minx P."/>
            <person name="Mollenhauer M.U."/>
            <person name="Montooth K."/>
            <person name="Mount S.M."/>
            <person name="Mu X."/>
            <person name="Myers E."/>
            <person name="Negre B."/>
            <person name="Newfeld S."/>
            <person name="Nielsen R."/>
            <person name="Noor M.A."/>
            <person name="O'Grady P."/>
            <person name="Pachter L."/>
            <person name="Papaceit M."/>
            <person name="Parisi M.J."/>
            <person name="Parisi M."/>
            <person name="Parts L."/>
            <person name="Pedersen J.S."/>
            <person name="Pesole G."/>
            <person name="Phillippy A.M."/>
            <person name="Ponting C.P."/>
            <person name="Pop M."/>
            <person name="Porcelli D."/>
            <person name="Powell J.R."/>
            <person name="Prohaska S."/>
            <person name="Pruitt K."/>
            <person name="Puig M."/>
            <person name="Quesneville H."/>
            <person name="Ram K.R."/>
            <person name="Rand D."/>
            <person name="Rasmussen M.D."/>
            <person name="Reed L.K."/>
            <person name="Reenan R."/>
            <person name="Reily A."/>
            <person name="Remington K.A."/>
            <person name="Rieger T.T."/>
            <person name="Ritchie M.G."/>
            <person name="Robin C."/>
            <person name="Rogers Y.H."/>
            <person name="Rohde C."/>
            <person name="Rozas J."/>
            <person name="Rubenfield M.J."/>
            <person name="Ruiz A."/>
            <person name="Russo S."/>
            <person name="Salzberg S.L."/>
            <person name="Sanchez-Gracia A."/>
            <person name="Saranga D.J."/>
            <person name="Sato H."/>
            <person name="Schaeffer S.W."/>
            <person name="Schatz M.C."/>
            <person name="Schlenke T."/>
            <person name="Schwartz R."/>
            <person name="Segarra C."/>
            <person name="Singh R.S."/>
            <person name="Sirot L."/>
            <person name="Sirota M."/>
            <person name="Sisneros N.B."/>
            <person name="Smith C.D."/>
            <person name="Smith T.F."/>
            <person name="Spieth J."/>
            <person name="Stage D.E."/>
            <person name="Stark A."/>
            <person name="Stephan W."/>
            <person name="Strausberg R.L."/>
            <person name="Strempel S."/>
            <person name="Sturgill D."/>
            <person name="Sutton G."/>
            <person name="Sutton G.G."/>
            <person name="Tao W."/>
            <person name="Teichmann S."/>
            <person name="Tobari Y.N."/>
            <person name="Tomimura Y."/>
            <person name="Tsolas J.M."/>
            <person name="Valente V.L."/>
            <person name="Venter E."/>
            <person name="Venter J.C."/>
            <person name="Vicario S."/>
            <person name="Vieira F.G."/>
            <person name="Vilella A.J."/>
            <person name="Villasante A."/>
            <person name="Walenz B."/>
            <person name="Wang J."/>
            <person name="Wasserman M."/>
            <person name="Watts T."/>
            <person name="Wilson D."/>
            <person name="Wilson R.K."/>
            <person name="Wing R.A."/>
            <person name="Wolfner M.F."/>
            <person name="Wong A."/>
            <person name="Wong G.K."/>
            <person name="Wu C.I."/>
            <person name="Wu G."/>
            <person name="Yamamoto D."/>
            <person name="Yang H.P."/>
            <person name="Yang S.P."/>
            <person name="Yorke J.A."/>
            <person name="Yoshida K."/>
            <person name="Zdobnov E."/>
            <person name="Zhang P."/>
            <person name="Zhang Y."/>
            <person name="Zimin A.V."/>
            <person name="Baldwin J."/>
            <person name="Abdouelleil A."/>
            <person name="Abdulkadir J."/>
            <person name="Abebe A."/>
            <person name="Abera B."/>
            <person name="Abreu J."/>
            <person name="Acer S.C."/>
            <person name="Aftuck L."/>
            <person name="Alexander A."/>
            <person name="An P."/>
            <person name="Anderson E."/>
            <person name="Anderson S."/>
            <person name="Arachi H."/>
            <person name="Azer M."/>
            <person name="Bachantsang P."/>
            <person name="Barry A."/>
            <person name="Bayul T."/>
            <person name="Berlin A."/>
            <person name="Bessette D."/>
            <person name="Bloom T."/>
            <person name="Blye J."/>
            <person name="Boguslavskiy L."/>
            <person name="Bonnet C."/>
            <person name="Boukhgalter B."/>
            <person name="Bourzgui I."/>
            <person name="Brown A."/>
            <person name="Cahill P."/>
            <person name="Channer S."/>
            <person name="Cheshatsang Y."/>
            <person name="Chuda L."/>
            <person name="Citroen M."/>
            <person name="Collymore A."/>
            <person name="Cooke P."/>
            <person name="Costello M."/>
            <person name="D'Aco K."/>
            <person name="Daza R."/>
            <person name="De Haan G."/>
            <person name="DeGray S."/>
            <person name="DeMaso C."/>
            <person name="Dhargay N."/>
            <person name="Dooley K."/>
            <person name="Dooley E."/>
            <person name="Doricent M."/>
            <person name="Dorje P."/>
            <person name="Dorjee K."/>
            <person name="Dupes A."/>
            <person name="Elong R."/>
            <person name="Falk J."/>
            <person name="Farina A."/>
            <person name="Faro S."/>
            <person name="Ferguson D."/>
            <person name="Fisher S."/>
            <person name="Foley C.D."/>
            <person name="Franke A."/>
            <person name="Friedrich D."/>
            <person name="Gadbois L."/>
            <person name="Gearin G."/>
            <person name="Gearin C.R."/>
            <person name="Giannoukos G."/>
            <person name="Goode T."/>
            <person name="Graham J."/>
            <person name="Grandbois E."/>
            <person name="Grewal S."/>
            <person name="Gyaltsen K."/>
            <person name="Hafez N."/>
            <person name="Hagos B."/>
            <person name="Hall J."/>
            <person name="Henson C."/>
            <person name="Hollinger A."/>
            <person name="Honan T."/>
            <person name="Huard M.D."/>
            <person name="Hughes L."/>
            <person name="Hurhula B."/>
            <person name="Husby M.E."/>
            <person name="Kamat A."/>
            <person name="Kanga B."/>
            <person name="Kashin S."/>
            <person name="Khazanovich D."/>
            <person name="Kisner P."/>
            <person name="Lance K."/>
            <person name="Lara M."/>
            <person name="Lee W."/>
            <person name="Lennon N."/>
            <person name="Letendre F."/>
            <person name="LeVine R."/>
            <person name="Lipovsky A."/>
            <person name="Liu X."/>
            <person name="Liu J."/>
            <person name="Liu S."/>
            <person name="Lokyitsang T."/>
            <person name="Lokyitsang Y."/>
            <person name="Lubonja R."/>
            <person name="Lui A."/>
            <person name="MacDonald P."/>
            <person name="Magnisalis V."/>
            <person name="Maru K."/>
            <person name="Matthews C."/>
            <person name="McCusker W."/>
            <person name="McDonough S."/>
            <person name="Mehta T."/>
            <person name="Meldrim J."/>
            <person name="Meneus L."/>
            <person name="Mihai O."/>
            <person name="Mihalev A."/>
            <person name="Mihova T."/>
            <person name="Mittelman R."/>
            <person name="Mlenga V."/>
            <person name="Montmayeur A."/>
            <person name="Mulrain L."/>
            <person name="Navidi A."/>
            <person name="Naylor J."/>
            <person name="Negash T."/>
            <person name="Nguyen T."/>
            <person name="Nguyen N."/>
            <person name="Nicol R."/>
            <person name="Norbu C."/>
            <person name="Norbu N."/>
            <person name="Novod N."/>
            <person name="O'Neill B."/>
            <person name="Osman S."/>
            <person name="Markiewicz E."/>
            <person name="Oyono O.L."/>
            <person name="Patti C."/>
            <person name="Phunkhang P."/>
            <person name="Pierre F."/>
            <person name="Priest M."/>
            <person name="Raghuraman S."/>
            <person name="Rege F."/>
            <person name="Reyes R."/>
            <person name="Rise C."/>
            <person name="Rogov P."/>
            <person name="Ross K."/>
            <person name="Ryan E."/>
            <person name="Settipalli S."/>
            <person name="Shea T."/>
            <person name="Sherpa N."/>
            <person name="Shi L."/>
            <person name="Shih D."/>
            <person name="Sparrow T."/>
            <person name="Spaulding J."/>
            <person name="Stalker J."/>
            <person name="Stange-Thomann N."/>
            <person name="Stavropoulos S."/>
            <person name="Stone C."/>
            <person name="Strader C."/>
            <person name="Tesfaye S."/>
            <person name="Thomson T."/>
            <person name="Thoulutsang Y."/>
            <person name="Thoulutsang D."/>
            <person name="Topham K."/>
            <person name="Topping I."/>
            <person name="Tsamla T."/>
            <person name="Vassiliev H."/>
            <person name="Vo A."/>
            <person name="Wangchuk T."/>
            <person name="Wangdi T."/>
            <person name="Weiand M."/>
            <person name="Wilkinson J."/>
            <person name="Wilson A."/>
            <person name="Yadav S."/>
            <person name="Young G."/>
            <person name="Yu Q."/>
            <person name="Zembek L."/>
            <person name="Zhong D."/>
            <person name="Zimmer A."/>
            <person name="Zwirko Z."/>
            <person name="Jaffe D.B."/>
            <person name="Alvarez P."/>
            <person name="Brockman W."/>
            <person name="Butler J."/>
            <person name="Chin C."/>
            <person name="Gnerre S."/>
            <person name="Grabherr M."/>
            <person name="Kleber M."/>
            <person name="Mauceli E."/>
            <person name="MacCallum I."/>
        </authorList>
    </citation>
    <scope>NUCLEOTIDE SEQUENCE [LARGE SCALE GENOMIC DNA]</scope>
    <source>
        <strain evidence="3">MSH-3 / Tucson 14011-0111.49</strain>
    </source>
</reference>
<keyword evidence="3" id="KW-1185">Reference proteome</keyword>
<name>B4H444_DROPE</name>
<feature type="region of interest" description="Disordered" evidence="1">
    <location>
        <begin position="56"/>
        <end position="91"/>
    </location>
</feature>
<dbReference type="AlphaFoldDB" id="B4H444"/>
<dbReference type="EMBL" id="CH479208">
    <property type="protein sequence ID" value="EDW31159.1"/>
    <property type="molecule type" value="Genomic_DNA"/>
</dbReference>
<organism evidence="3">
    <name type="scientific">Drosophila persimilis</name>
    <name type="common">Fruit fly</name>
    <dbReference type="NCBI Taxonomy" id="7234"/>
    <lineage>
        <taxon>Eukaryota</taxon>
        <taxon>Metazoa</taxon>
        <taxon>Ecdysozoa</taxon>
        <taxon>Arthropoda</taxon>
        <taxon>Hexapoda</taxon>
        <taxon>Insecta</taxon>
        <taxon>Pterygota</taxon>
        <taxon>Neoptera</taxon>
        <taxon>Endopterygota</taxon>
        <taxon>Diptera</taxon>
        <taxon>Brachycera</taxon>
        <taxon>Muscomorpha</taxon>
        <taxon>Ephydroidea</taxon>
        <taxon>Drosophilidae</taxon>
        <taxon>Drosophila</taxon>
        <taxon>Sophophora</taxon>
    </lineage>
</organism>
<gene>
    <name evidence="2" type="primary">Dper\GL20803</name>
    <name evidence="2" type="ORF">Dper_GL20803</name>
</gene>
<proteinExistence type="predicted"/>
<protein>
    <submittedName>
        <fullName evidence="2">GL20803</fullName>
    </submittedName>
</protein>
<evidence type="ECO:0000256" key="1">
    <source>
        <dbReference type="SAM" id="MobiDB-lite"/>
    </source>
</evidence>
<feature type="compositionally biased region" description="Basic and acidic residues" evidence="1">
    <location>
        <begin position="56"/>
        <end position="73"/>
    </location>
</feature>
<evidence type="ECO:0000313" key="3">
    <source>
        <dbReference type="Proteomes" id="UP000008744"/>
    </source>
</evidence>